<evidence type="ECO:0000256" key="1">
    <source>
        <dbReference type="SAM" id="MobiDB-lite"/>
    </source>
</evidence>
<gene>
    <name evidence="4" type="ORF">JX265_000400</name>
</gene>
<dbReference type="InterPro" id="IPR029463">
    <property type="entry name" value="Lys_MEP"/>
</dbReference>
<evidence type="ECO:0000313" key="4">
    <source>
        <dbReference type="EMBL" id="KAI1881574.1"/>
    </source>
</evidence>
<reference evidence="4" key="1">
    <citation type="submission" date="2021-03" db="EMBL/GenBank/DDBJ databases">
        <title>Revisited historic fungal species revealed as producer of novel bioactive compounds through whole genome sequencing and comparative genomics.</title>
        <authorList>
            <person name="Vignolle G.A."/>
            <person name="Hochenegger N."/>
            <person name="Mach R.L."/>
            <person name="Mach-Aigner A.R."/>
            <person name="Javad Rahimi M."/>
            <person name="Salim K.A."/>
            <person name="Chan C.M."/>
            <person name="Lim L.B.L."/>
            <person name="Cai F."/>
            <person name="Druzhinina I.S."/>
            <person name="U'Ren J.M."/>
            <person name="Derntl C."/>
        </authorList>
    </citation>
    <scope>NUCLEOTIDE SEQUENCE</scope>
    <source>
        <strain evidence="4">TUCIM 5799</strain>
    </source>
</reference>
<feature type="region of interest" description="Disordered" evidence="1">
    <location>
        <begin position="288"/>
        <end position="313"/>
    </location>
</feature>
<dbReference type="GO" id="GO:0004222">
    <property type="term" value="F:metalloendopeptidase activity"/>
    <property type="evidence" value="ECO:0007669"/>
    <property type="project" value="InterPro"/>
</dbReference>
<dbReference type="Proteomes" id="UP000829685">
    <property type="component" value="Unassembled WGS sequence"/>
</dbReference>
<sequence length="429" mass="47465">MFIGSVLTAQVLAGAGLVAGYDVKSQWAWVDKSCDNRIGRLNAAGKDYDDLVKAALGSVGPEANLPSNKLQDLTLTAYMGVHDPHALVHEIQWKKLDFSNGRKIPYSLYCDATAFEWVTEYREGPQKGETLDKKNFPKGGAWYPKDGRRNPDITPEYISGEPKSDMREDFCHTAKGAEAAGVSAKLGQSVVLCPSAFGDKVREKIDTSATDGKLDDQYSTGAVLLHEMTHVVLGKKDTAYLPLRCIALASINGYEAQNNADSWVFYAMATLLNKSSWVLGFGKPIEKGTEDSETKNASPKRPDPRDEPVTAMASSTISLKDGAKYTDRDTGTIARRDFIDYILGNGTADPIISDFNGTVIDRSSIIDRNSVIRHGSIIDQHSIVDWNGIIDWEDIVRQDGFNNILEREHIFNWRKSAYWNGMDWKNIVS</sequence>
<dbReference type="InterPro" id="IPR024079">
    <property type="entry name" value="MetalloPept_cat_dom_sf"/>
</dbReference>
<accession>A0A9P9WYC9</accession>
<feature type="region of interest" description="Disordered" evidence="1">
    <location>
        <begin position="128"/>
        <end position="159"/>
    </location>
</feature>
<dbReference type="EMBL" id="JAFIMR010000001">
    <property type="protein sequence ID" value="KAI1881574.1"/>
    <property type="molecule type" value="Genomic_DNA"/>
</dbReference>
<evidence type="ECO:0000256" key="2">
    <source>
        <dbReference type="SAM" id="SignalP"/>
    </source>
</evidence>
<comment type="caution">
    <text evidence="4">The sequence shown here is derived from an EMBL/GenBank/DDBJ whole genome shotgun (WGS) entry which is preliminary data.</text>
</comment>
<evidence type="ECO:0000313" key="5">
    <source>
        <dbReference type="Proteomes" id="UP000829685"/>
    </source>
</evidence>
<dbReference type="Pfam" id="PF14521">
    <property type="entry name" value="Aspzincin_M35"/>
    <property type="match status" value="1"/>
</dbReference>
<keyword evidence="2" id="KW-0732">Signal</keyword>
<proteinExistence type="predicted"/>
<dbReference type="SUPFAM" id="SSF55486">
    <property type="entry name" value="Metalloproteases ('zincins'), catalytic domain"/>
    <property type="match status" value="1"/>
</dbReference>
<keyword evidence="5" id="KW-1185">Reference proteome</keyword>
<protein>
    <recommendedName>
        <fullName evidence="3">Lysine-specific metallo-endopeptidase domain-containing protein</fullName>
    </recommendedName>
</protein>
<dbReference type="Gene3D" id="3.40.390.10">
    <property type="entry name" value="Collagenase (Catalytic Domain)"/>
    <property type="match status" value="1"/>
</dbReference>
<feature type="signal peptide" evidence="2">
    <location>
        <begin position="1"/>
        <end position="20"/>
    </location>
</feature>
<dbReference type="AlphaFoldDB" id="A0A9P9WYC9"/>
<evidence type="ECO:0000259" key="3">
    <source>
        <dbReference type="Pfam" id="PF14521"/>
    </source>
</evidence>
<feature type="compositionally biased region" description="Basic and acidic residues" evidence="1">
    <location>
        <begin position="288"/>
        <end position="308"/>
    </location>
</feature>
<organism evidence="4 5">
    <name type="scientific">Neoarthrinium moseri</name>
    <dbReference type="NCBI Taxonomy" id="1658444"/>
    <lineage>
        <taxon>Eukaryota</taxon>
        <taxon>Fungi</taxon>
        <taxon>Dikarya</taxon>
        <taxon>Ascomycota</taxon>
        <taxon>Pezizomycotina</taxon>
        <taxon>Sordariomycetes</taxon>
        <taxon>Xylariomycetidae</taxon>
        <taxon>Amphisphaeriales</taxon>
        <taxon>Apiosporaceae</taxon>
        <taxon>Neoarthrinium</taxon>
    </lineage>
</organism>
<feature type="domain" description="Lysine-specific metallo-endopeptidase" evidence="3">
    <location>
        <begin position="211"/>
        <end position="267"/>
    </location>
</feature>
<name>A0A9P9WYC9_9PEZI</name>
<feature type="chain" id="PRO_5040395309" description="Lysine-specific metallo-endopeptidase domain-containing protein" evidence="2">
    <location>
        <begin position="21"/>
        <end position="429"/>
    </location>
</feature>